<evidence type="ECO:0000313" key="2">
    <source>
        <dbReference type="Proteomes" id="UP001202243"/>
    </source>
</evidence>
<organism evidence="1 2">
    <name type="scientific">Janthinobacterium kumbetense</name>
    <dbReference type="NCBI Taxonomy" id="2950280"/>
    <lineage>
        <taxon>Bacteria</taxon>
        <taxon>Pseudomonadati</taxon>
        <taxon>Pseudomonadota</taxon>
        <taxon>Betaproteobacteria</taxon>
        <taxon>Burkholderiales</taxon>
        <taxon>Oxalobacteraceae</taxon>
        <taxon>Janthinobacterium</taxon>
    </lineage>
</organism>
<protein>
    <submittedName>
        <fullName evidence="1">Uncharacterized protein</fullName>
    </submittedName>
</protein>
<keyword evidence="2" id="KW-1185">Reference proteome</keyword>
<dbReference type="RefSeq" id="WP_251348883.1">
    <property type="nucleotide sequence ID" value="NZ_JAMQGR010000001.1"/>
</dbReference>
<proteinExistence type="predicted"/>
<evidence type="ECO:0000313" key="1">
    <source>
        <dbReference type="EMBL" id="MCM2565004.1"/>
    </source>
</evidence>
<dbReference type="EMBL" id="JAMQGR010000001">
    <property type="protein sequence ID" value="MCM2565004.1"/>
    <property type="molecule type" value="Genomic_DNA"/>
</dbReference>
<accession>A0ABT0WMQ6</accession>
<gene>
    <name evidence="1" type="ORF">NCG91_05280</name>
</gene>
<dbReference type="Proteomes" id="UP001202243">
    <property type="component" value="Unassembled WGS sequence"/>
</dbReference>
<sequence length="137" mass="15085">MQMLNKKLFDAIASAVDLDDPAEQSSAQRFMIEAIGRVTSQLPDVAKSAAAVANRYITGAATAEEVIAERVRLWRAIEGRDQSDEPDVLKIRTAICVLHPMDIGAAAETLEYFFEFWRQAGLAQAELEAAVQNKYAI</sequence>
<reference evidence="1 2" key="1">
    <citation type="submission" date="2022-06" db="EMBL/GenBank/DDBJ databases">
        <title>Janthinobacterium kumbetensis sp. nov., isolated from spring water in Turkey.</title>
        <authorList>
            <person name="Inan Bektas K."/>
            <person name="Belduz A.A."/>
            <person name="Canakci S."/>
            <person name="Nalcaoglu A."/>
            <person name="Ceylan E."/>
            <person name="Kati H."/>
        </authorList>
    </citation>
    <scope>NUCLEOTIDE SEQUENCE [LARGE SCALE GENOMIC DNA]</scope>
    <source>
        <strain evidence="1 2">GK</strain>
    </source>
</reference>
<name>A0ABT0WMQ6_9BURK</name>
<comment type="caution">
    <text evidence="1">The sequence shown here is derived from an EMBL/GenBank/DDBJ whole genome shotgun (WGS) entry which is preliminary data.</text>
</comment>